<sequence length="915" mass="102817">MQFDPFNSTNGDKMASGPTDPHGSKRRRSSPSGFLDGNELKRNKIAEIIDLTVDEKAPLTAAHQTDEAGPLRASNFYAGPDLSDSITAEEQSVCFGTLLMKKIQIIGISGICLSTRPSSSREFPVTLKGPQNFEYCDGYIKGHIDPGFTHITYALLEEQGLALEVTCSVEESKTSRTGFTAPFPVPCYLNITLFGDVKLLEEVGSFFEHHDLYLQDPVGCSRNALYRNPHKLCDASGPTIWTSDLGREHAKSAIIESTQPRPELIDVLNSQEDLVETAQPGSIRSTMQSHQLQALTFMLQREQGWAWEGGRPDLWEFCLESTGSHYINRVSDAVQTEPPQQFYGGIIADSMGLGKTLSMISLIASDLLVNRNDPNSLVGANAEESSGRTLIVVPPPREHVFPNSIPFRRHHGKSRLANASDLDEFLVVLTTYQTISSEWSHSLDQQHSLLFSTHWRRIILDEAHFIRNHDTRMARAVCSLASVSRWAVTGTPIQNRLGDLTALLKFLQVYPYSEEHIFNADISHLWKIGRIDEAVRRLKRLAGCILLRRPKTIIPLPPRHDFKQFVDLAPAERELYQDFRMRTKSHIEQALSVDGKSTTTYSYANMLQRIEAMRMICNLGVHYKRRYDLQAYNEQTPQSWTEASQQMFNIRRGLNSIQCRLCLCVADSTESAIYDAGPPPMSLFSQCLEFVCSACLATLSDSQVPRSCSHETLCPTAFVSTDIFDTDDASWLSMGELGAGLPTKVSMLIQDLQKQPHDKYLLNSVVFSSWRTTLEIIELGLKQAGMPCLRFDGKVAQKDRHAVVKRFRKDPTIRVLLLTISCGAVGLTLTEASRAYLMEPHWNPTLEDQALARIHRIGQTKEVTTIRFIVKDSFEERVVDLQQSKTDLAEVIHRQNESSQSAETRRPLEWLKALI</sequence>
<comment type="caution">
    <text evidence="7">The sequence shown here is derived from an EMBL/GenBank/DDBJ whole genome shotgun (WGS) entry which is preliminary data.</text>
</comment>
<reference evidence="7 8" key="1">
    <citation type="submission" date="2018-01" db="EMBL/GenBank/DDBJ databases">
        <title>Genome characterization of the sugarcane-associated fungus Trichoderma ghanense CCMA-1212 and their application in lignocelulose bioconversion.</title>
        <authorList>
            <person name="Steindorff A.S."/>
            <person name="Mendes T.D."/>
            <person name="Vilela E.S.D."/>
            <person name="Rodrigues D.S."/>
            <person name="Formighieri E.F."/>
            <person name="Melo I.S."/>
            <person name="Favaro L.C.L."/>
        </authorList>
    </citation>
    <scope>NUCLEOTIDE SEQUENCE [LARGE SCALE GENOMIC DNA]</scope>
    <source>
        <strain evidence="7 8">CCMA-1212</strain>
    </source>
</reference>
<dbReference type="SUPFAM" id="SSF52540">
    <property type="entry name" value="P-loop containing nucleoside triphosphate hydrolases"/>
    <property type="match status" value="2"/>
</dbReference>
<evidence type="ECO:0000256" key="1">
    <source>
        <dbReference type="ARBA" id="ARBA00022741"/>
    </source>
</evidence>
<dbReference type="Pfam" id="PF00271">
    <property type="entry name" value="Helicase_C"/>
    <property type="match status" value="1"/>
</dbReference>
<dbReference type="InterPro" id="IPR014001">
    <property type="entry name" value="Helicase_ATP-bd"/>
</dbReference>
<dbReference type="GeneID" id="300575495"/>
<keyword evidence="8" id="KW-1185">Reference proteome</keyword>
<dbReference type="InterPro" id="IPR001650">
    <property type="entry name" value="Helicase_C-like"/>
</dbReference>
<dbReference type="SMART" id="SM00490">
    <property type="entry name" value="HELICc"/>
    <property type="match status" value="1"/>
</dbReference>
<keyword evidence="2" id="KW-0378">Hydrolase</keyword>
<evidence type="ECO:0000256" key="3">
    <source>
        <dbReference type="ARBA" id="ARBA00022840"/>
    </source>
</evidence>
<keyword evidence="1" id="KW-0547">Nucleotide-binding</keyword>
<dbReference type="PANTHER" id="PTHR45626">
    <property type="entry name" value="TRANSCRIPTION TERMINATION FACTOR 2-RELATED"/>
    <property type="match status" value="1"/>
</dbReference>
<proteinExistence type="predicted"/>
<dbReference type="Gene3D" id="3.40.50.10810">
    <property type="entry name" value="Tandem AAA-ATPase domain"/>
    <property type="match status" value="1"/>
</dbReference>
<evidence type="ECO:0000259" key="5">
    <source>
        <dbReference type="PROSITE" id="PS51192"/>
    </source>
</evidence>
<organism evidence="7 8">
    <name type="scientific">Trichoderma ghanense</name>
    <dbReference type="NCBI Taxonomy" id="65468"/>
    <lineage>
        <taxon>Eukaryota</taxon>
        <taxon>Fungi</taxon>
        <taxon>Dikarya</taxon>
        <taxon>Ascomycota</taxon>
        <taxon>Pezizomycotina</taxon>
        <taxon>Sordariomycetes</taxon>
        <taxon>Hypocreomycetidae</taxon>
        <taxon>Hypocreales</taxon>
        <taxon>Hypocreaceae</taxon>
        <taxon>Trichoderma</taxon>
    </lineage>
</organism>
<dbReference type="InterPro" id="IPR049730">
    <property type="entry name" value="SNF2/RAD54-like_C"/>
</dbReference>
<name>A0ABY2H7E7_9HYPO</name>
<dbReference type="CDD" id="cd18008">
    <property type="entry name" value="DEXDc_SHPRH-like"/>
    <property type="match status" value="1"/>
</dbReference>
<dbReference type="EMBL" id="PPTA01000004">
    <property type="protein sequence ID" value="TFB04066.1"/>
    <property type="molecule type" value="Genomic_DNA"/>
</dbReference>
<dbReference type="SMART" id="SM00487">
    <property type="entry name" value="DEXDc"/>
    <property type="match status" value="1"/>
</dbReference>
<evidence type="ECO:0000259" key="6">
    <source>
        <dbReference type="PROSITE" id="PS51194"/>
    </source>
</evidence>
<feature type="region of interest" description="Disordered" evidence="4">
    <location>
        <begin position="1"/>
        <end position="37"/>
    </location>
</feature>
<dbReference type="InterPro" id="IPR050628">
    <property type="entry name" value="SNF2_RAD54_helicase_TF"/>
</dbReference>
<feature type="domain" description="Helicase C-terminal" evidence="6">
    <location>
        <begin position="744"/>
        <end position="900"/>
    </location>
</feature>
<keyword evidence="3" id="KW-0067">ATP-binding</keyword>
<protein>
    <submittedName>
        <fullName evidence="7">SWI/SNF-related protein</fullName>
    </submittedName>
</protein>
<accession>A0ABY2H7E7</accession>
<evidence type="ECO:0000313" key="8">
    <source>
        <dbReference type="Proteomes" id="UP001642720"/>
    </source>
</evidence>
<dbReference type="Gene3D" id="3.40.50.300">
    <property type="entry name" value="P-loop containing nucleotide triphosphate hydrolases"/>
    <property type="match status" value="1"/>
</dbReference>
<dbReference type="InterPro" id="IPR000330">
    <property type="entry name" value="SNF2_N"/>
</dbReference>
<dbReference type="InterPro" id="IPR027417">
    <property type="entry name" value="P-loop_NTPase"/>
</dbReference>
<dbReference type="RefSeq" id="XP_073560267.1">
    <property type="nucleotide sequence ID" value="XM_073701045.1"/>
</dbReference>
<evidence type="ECO:0000313" key="7">
    <source>
        <dbReference type="EMBL" id="TFB04066.1"/>
    </source>
</evidence>
<evidence type="ECO:0000256" key="2">
    <source>
        <dbReference type="ARBA" id="ARBA00022801"/>
    </source>
</evidence>
<feature type="compositionally biased region" description="Polar residues" evidence="4">
    <location>
        <begin position="1"/>
        <end position="11"/>
    </location>
</feature>
<dbReference type="CDD" id="cd18793">
    <property type="entry name" value="SF2_C_SNF"/>
    <property type="match status" value="1"/>
</dbReference>
<feature type="domain" description="Helicase ATP-binding" evidence="5">
    <location>
        <begin position="336"/>
        <end position="510"/>
    </location>
</feature>
<gene>
    <name evidence="7" type="ORF">CCMA1212_003706</name>
</gene>
<dbReference type="Pfam" id="PF00176">
    <property type="entry name" value="SNF2-rel_dom"/>
    <property type="match status" value="1"/>
</dbReference>
<evidence type="ECO:0000256" key="4">
    <source>
        <dbReference type="SAM" id="MobiDB-lite"/>
    </source>
</evidence>
<dbReference type="PROSITE" id="PS51194">
    <property type="entry name" value="HELICASE_CTER"/>
    <property type="match status" value="1"/>
</dbReference>
<dbReference type="InterPro" id="IPR038718">
    <property type="entry name" value="SNF2-like_sf"/>
</dbReference>
<dbReference type="PROSITE" id="PS51192">
    <property type="entry name" value="HELICASE_ATP_BIND_1"/>
    <property type="match status" value="1"/>
</dbReference>
<dbReference type="PANTHER" id="PTHR45626:SF22">
    <property type="entry name" value="DNA REPAIR PROTEIN RAD5"/>
    <property type="match status" value="1"/>
</dbReference>
<dbReference type="Proteomes" id="UP001642720">
    <property type="component" value="Unassembled WGS sequence"/>
</dbReference>